<dbReference type="SUPFAM" id="SSF53323">
    <property type="entry name" value="Pyruvate-ferredoxin oxidoreductase, PFOR, domain III"/>
    <property type="match status" value="1"/>
</dbReference>
<keyword evidence="1" id="KW-0560">Oxidoreductase</keyword>
<reference evidence="3 4" key="1">
    <citation type="submission" date="2020-08" db="EMBL/GenBank/DDBJ databases">
        <authorList>
            <person name="Liu C."/>
            <person name="Sun Q."/>
        </authorList>
    </citation>
    <scope>NUCLEOTIDE SEQUENCE [LARGE SCALE GENOMIC DNA]</scope>
    <source>
        <strain evidence="3 4">NSJ-59</strain>
    </source>
</reference>
<dbReference type="InterPro" id="IPR051626">
    <property type="entry name" value="Oxidoreductase_gamma_subunit"/>
</dbReference>
<proteinExistence type="predicted"/>
<feature type="domain" description="Pyruvate/ketoisovalerate oxidoreductase catalytic" evidence="2">
    <location>
        <begin position="10"/>
        <end position="171"/>
    </location>
</feature>
<sequence length="181" mass="19009">MYEIRLHGRGGQGVVKASQLVVKAAVAGGLYGQSIPAFGVERKGSPVFGYLRLSHTPIRRKMQVYEPDILVILDDTLITSTGTYAGLKEGGMIIINTKKRADQLHVPKAAKTIVTVDATGISEKFLGSNRPNTAMLGAFVAATQLVDAGSLFSEIEAAFGAANRQAAETAAASLVITSGSF</sequence>
<dbReference type="Gene3D" id="3.40.920.10">
    <property type="entry name" value="Pyruvate-ferredoxin oxidoreductase, PFOR, domain III"/>
    <property type="match status" value="1"/>
</dbReference>
<dbReference type="RefSeq" id="WP_186503189.1">
    <property type="nucleotide sequence ID" value="NZ_JACOGK010000018.1"/>
</dbReference>
<dbReference type="NCBIfam" id="TIGR02175">
    <property type="entry name" value="PorC_KorC"/>
    <property type="match status" value="1"/>
</dbReference>
<dbReference type="InterPro" id="IPR011894">
    <property type="entry name" value="PorC_KorC"/>
</dbReference>
<organism evidence="3 4">
    <name type="scientific">Megasphaera hominis</name>
    <dbReference type="NCBI Taxonomy" id="159836"/>
    <lineage>
        <taxon>Bacteria</taxon>
        <taxon>Bacillati</taxon>
        <taxon>Bacillota</taxon>
        <taxon>Negativicutes</taxon>
        <taxon>Veillonellales</taxon>
        <taxon>Veillonellaceae</taxon>
        <taxon>Megasphaera</taxon>
    </lineage>
</organism>
<dbReference type="InterPro" id="IPR002869">
    <property type="entry name" value="Pyrv_flavodox_OxRed_cen"/>
</dbReference>
<dbReference type="PANTHER" id="PTHR43366:SF1">
    <property type="entry name" value="PYRUVATE SYNTHASE SUBUNIT PORC"/>
    <property type="match status" value="1"/>
</dbReference>
<evidence type="ECO:0000313" key="3">
    <source>
        <dbReference type="EMBL" id="MBC3537035.1"/>
    </source>
</evidence>
<dbReference type="Pfam" id="PF01558">
    <property type="entry name" value="POR"/>
    <property type="match status" value="1"/>
</dbReference>
<dbReference type="InterPro" id="IPR019752">
    <property type="entry name" value="Pyrv/ketoisovalerate_OxRed_cat"/>
</dbReference>
<dbReference type="Proteomes" id="UP000606870">
    <property type="component" value="Unassembled WGS sequence"/>
</dbReference>
<gene>
    <name evidence="3" type="ORF">H8J70_07210</name>
</gene>
<evidence type="ECO:0000259" key="2">
    <source>
        <dbReference type="Pfam" id="PF01558"/>
    </source>
</evidence>
<evidence type="ECO:0000313" key="4">
    <source>
        <dbReference type="Proteomes" id="UP000606870"/>
    </source>
</evidence>
<dbReference type="EMBL" id="JACOGK010000018">
    <property type="protein sequence ID" value="MBC3537035.1"/>
    <property type="molecule type" value="Genomic_DNA"/>
</dbReference>
<accession>A0ABR6VIF8</accession>
<keyword evidence="4" id="KW-1185">Reference proteome</keyword>
<dbReference type="PANTHER" id="PTHR43366">
    <property type="entry name" value="PYRUVATE SYNTHASE SUBUNIT PORC"/>
    <property type="match status" value="1"/>
</dbReference>
<protein>
    <submittedName>
        <fullName evidence="3">2-oxoacid:acceptor oxidoreductase family protein</fullName>
    </submittedName>
</protein>
<comment type="caution">
    <text evidence="3">The sequence shown here is derived from an EMBL/GenBank/DDBJ whole genome shotgun (WGS) entry which is preliminary data.</text>
</comment>
<evidence type="ECO:0000256" key="1">
    <source>
        <dbReference type="ARBA" id="ARBA00023002"/>
    </source>
</evidence>
<name>A0ABR6VIF8_9FIRM</name>